<feature type="domain" description="HTH marR-type" evidence="4">
    <location>
        <begin position="20"/>
        <end position="154"/>
    </location>
</feature>
<dbReference type="Proteomes" id="UP000007490">
    <property type="component" value="Chromosome"/>
</dbReference>
<dbReference type="PANTHER" id="PTHR33164">
    <property type="entry name" value="TRANSCRIPTIONAL REGULATOR, MARR FAMILY"/>
    <property type="match status" value="1"/>
</dbReference>
<organism evidence="5 6">
    <name type="scientific">Methanobacterium lacus (strain AL-21)</name>
    <dbReference type="NCBI Taxonomy" id="877455"/>
    <lineage>
        <taxon>Archaea</taxon>
        <taxon>Methanobacteriati</taxon>
        <taxon>Methanobacteriota</taxon>
        <taxon>Methanomada group</taxon>
        <taxon>Methanobacteria</taxon>
        <taxon>Methanobacteriales</taxon>
        <taxon>Methanobacteriaceae</taxon>
        <taxon>Methanobacterium</taxon>
    </lineage>
</organism>
<keyword evidence="3" id="KW-0804">Transcription</keyword>
<dbReference type="PROSITE" id="PS01117">
    <property type="entry name" value="HTH_MARR_1"/>
    <property type="match status" value="1"/>
</dbReference>
<dbReference type="Gene3D" id="1.10.10.10">
    <property type="entry name" value="Winged helix-like DNA-binding domain superfamily/Winged helix DNA-binding domain"/>
    <property type="match status" value="1"/>
</dbReference>
<dbReference type="GO" id="GO:0003677">
    <property type="term" value="F:DNA binding"/>
    <property type="evidence" value="ECO:0007669"/>
    <property type="project" value="UniProtKB-KW"/>
</dbReference>
<dbReference type="InterPro" id="IPR036390">
    <property type="entry name" value="WH_DNA-bd_sf"/>
</dbReference>
<dbReference type="SUPFAM" id="SSF46785">
    <property type="entry name" value="Winged helix' DNA-binding domain"/>
    <property type="match status" value="1"/>
</dbReference>
<dbReference type="EMBL" id="CP002551">
    <property type="protein sequence ID" value="ADZ09079.1"/>
    <property type="molecule type" value="Genomic_DNA"/>
</dbReference>
<dbReference type="InterPro" id="IPR023187">
    <property type="entry name" value="Tscrpt_reg_MarR-type_CS"/>
</dbReference>
<accession>F0TBC8</accession>
<keyword evidence="2" id="KW-0238">DNA-binding</keyword>
<reference evidence="6" key="1">
    <citation type="submission" date="2011-02" db="EMBL/GenBank/DDBJ databases">
        <title>Complete sequence of Methanobacterium sp. AL-21.</title>
        <authorList>
            <consortium name="US DOE Joint Genome Institute"/>
            <person name="Lucas S."/>
            <person name="Copeland A."/>
            <person name="Lapidus A."/>
            <person name="Cheng J.-F."/>
            <person name="Goodwin L."/>
            <person name="Pitluck S."/>
            <person name="Chertkov O."/>
            <person name="Detter J.C."/>
            <person name="Han C."/>
            <person name="Tapia R."/>
            <person name="Land M."/>
            <person name="Hauser L."/>
            <person name="Kyrpides N."/>
            <person name="Ivanova N."/>
            <person name="Mikhailova N."/>
            <person name="Pagani I."/>
            <person name="Cadillo-Quiroz H."/>
            <person name="Imachi H."/>
            <person name="Zinder S."/>
            <person name="Liu W."/>
            <person name="Woyke T."/>
        </authorList>
    </citation>
    <scope>NUCLEOTIDE SEQUENCE [LARGE SCALE GENOMIC DNA]</scope>
    <source>
        <strain evidence="6">AL-21</strain>
    </source>
</reference>
<proteinExistence type="predicted"/>
<dbReference type="PROSITE" id="PS50995">
    <property type="entry name" value="HTH_MARR_2"/>
    <property type="match status" value="1"/>
</dbReference>
<evidence type="ECO:0000259" key="4">
    <source>
        <dbReference type="PROSITE" id="PS50995"/>
    </source>
</evidence>
<dbReference type="PRINTS" id="PR00598">
    <property type="entry name" value="HTHMARR"/>
</dbReference>
<gene>
    <name evidence="5" type="ordered locus">Metbo_0828</name>
</gene>
<keyword evidence="1" id="KW-0805">Transcription regulation</keyword>
<keyword evidence="6" id="KW-1185">Reference proteome</keyword>
<evidence type="ECO:0000256" key="3">
    <source>
        <dbReference type="ARBA" id="ARBA00023163"/>
    </source>
</evidence>
<dbReference type="eggNOG" id="arCOG03183">
    <property type="taxonomic scope" value="Archaea"/>
</dbReference>
<dbReference type="HOGENOM" id="CLU_083287_16_0_2"/>
<reference evidence="5 6" key="2">
    <citation type="journal article" date="2014" name="Int. J. Syst. Evol. Microbiol.">
        <title>Methanobacterium paludis sp. nov. and a novel strain of Methanobacterium lacus isolated from northern peatlands.</title>
        <authorList>
            <person name="Cadillo-Quiroz H."/>
            <person name="Brauer S.L."/>
            <person name="Goodson N."/>
            <person name="Yavitt J.B."/>
            <person name="Zinder S.H."/>
        </authorList>
    </citation>
    <scope>NUCLEOTIDE SEQUENCE [LARGE SCALE GENOMIC DNA]</scope>
    <source>
        <strain evidence="5 6">AL-21</strain>
    </source>
</reference>
<sequence>MKNSDELMAEHAAGPRLDMEKYILVVLFLIQQRWTYTINHEFKRDNITTKQWLMLIVLSTAFETPPSMQEVADAMSITHQNVKQLAVRLESQGFIKIERDPKNKRILRLVPTEKSNEYWAKRESDHARSIQEYFKDLNNEEVLSLFQIMGKLEKLSGQMYLETKNQK</sequence>
<dbReference type="OrthoDB" id="68802at2157"/>
<dbReference type="InterPro" id="IPR039422">
    <property type="entry name" value="MarR/SlyA-like"/>
</dbReference>
<dbReference type="AlphaFoldDB" id="F0TBC8"/>
<evidence type="ECO:0000313" key="5">
    <source>
        <dbReference type="EMBL" id="ADZ09079.1"/>
    </source>
</evidence>
<dbReference type="RefSeq" id="WP_013644430.1">
    <property type="nucleotide sequence ID" value="NC_015216.1"/>
</dbReference>
<dbReference type="InterPro" id="IPR036388">
    <property type="entry name" value="WH-like_DNA-bd_sf"/>
</dbReference>
<evidence type="ECO:0000256" key="1">
    <source>
        <dbReference type="ARBA" id="ARBA00023015"/>
    </source>
</evidence>
<protein>
    <submittedName>
        <fullName evidence="5">Regulatory protein MarR</fullName>
    </submittedName>
</protein>
<dbReference type="STRING" id="877455.Metbo_0828"/>
<dbReference type="GO" id="GO:0003700">
    <property type="term" value="F:DNA-binding transcription factor activity"/>
    <property type="evidence" value="ECO:0007669"/>
    <property type="project" value="InterPro"/>
</dbReference>
<name>F0TBC8_METLA</name>
<evidence type="ECO:0000313" key="6">
    <source>
        <dbReference type="Proteomes" id="UP000007490"/>
    </source>
</evidence>
<evidence type="ECO:0000256" key="2">
    <source>
        <dbReference type="ARBA" id="ARBA00023125"/>
    </source>
</evidence>
<dbReference type="Pfam" id="PF12802">
    <property type="entry name" value="MarR_2"/>
    <property type="match status" value="1"/>
</dbReference>
<dbReference type="PANTHER" id="PTHR33164:SF58">
    <property type="entry name" value="DNA-BINDING TRANSCRIPTIONAL REPRESSOR SCOC"/>
    <property type="match status" value="1"/>
</dbReference>
<dbReference type="GeneID" id="10277277"/>
<dbReference type="InterPro" id="IPR000835">
    <property type="entry name" value="HTH_MarR-typ"/>
</dbReference>
<dbReference type="KEGG" id="mel:Metbo_0828"/>
<dbReference type="SMART" id="SM00347">
    <property type="entry name" value="HTH_MARR"/>
    <property type="match status" value="1"/>
</dbReference>
<dbReference type="GO" id="GO:0006950">
    <property type="term" value="P:response to stress"/>
    <property type="evidence" value="ECO:0007669"/>
    <property type="project" value="TreeGrafter"/>
</dbReference>